<dbReference type="PANTHER" id="PTHR32166:SF24">
    <property type="entry name" value="F16P17.2 PROTEIN"/>
    <property type="match status" value="1"/>
</dbReference>
<protein>
    <recommendedName>
        <fullName evidence="1">DUF7963 domain-containing protein</fullName>
    </recommendedName>
</protein>
<feature type="domain" description="DUF7963" evidence="1">
    <location>
        <begin position="2"/>
        <end position="76"/>
    </location>
</feature>
<accession>D8RG28</accession>
<dbReference type="OMA" id="SKIKDWY"/>
<dbReference type="Gramene" id="EFJ28969">
    <property type="protein sequence ID" value="EFJ28969"/>
    <property type="gene ID" value="SELMODRAFT_231485"/>
</dbReference>
<sequence length="737" mass="79309">MRKRYEGLLLVRSKAVKGKGAWYWSHLEPILVHNPDTGTPKAVKLRCGLCNAMFSASNPSRTASEHLKRGTCPNFSGAYRPLGSSPPPPAAGVAAAAAAIATATTPKSSSGRKRAAALLPLHLSGGKEDLGALALLEDNVKRIKSPGLKPGSSGGGLTKEQGEAAIALLADWLYESHATVPLAVVEHPKFRAFLAQIGLQGAASRRLLAGPRLDARFEEVKRQSEARLGDALFFQISTDGWKRRSIFPISPSLALVSDLVYITINLPNGSSLFWRALPIGGSGGAKAVEAILEEAVAALCGGSPERCVGIVADAGKAVNKALREVESRRSWIVSVPCQAQAFASLLRDFAKRSPLFRSVATDCLKLVAFFSGNHPARTLLQRFQRDAYARIRALAELAEAAATAAASASSSSASAADRDAVDPALALLLPDGIAASARALHAIVADASFKMVYAGGDDPAAREASEIVLSQGFWKDLEAVQAISRVVAVMIRDMEAERPLVSQCLPMWEELRDKLMDCCARHGKDQASIMRLIQARFTTNYHPAWSAALVLDPLYLVKDANNRYLPPYKILSSEQEKDVDRLITRLVSREEAHIVLMELMKWRSEGLDPLYAQAVQVKETDPATGRVKCMSGQSRRLVWETCLNEFRLLGKVAARLIFLHATSGGVKSWALKVAGKGGGGFGGGFGGLGRVAAERAGKMMYVAAHAKLERHDFVTDEEREFLAAAVNVLERMGTDEY</sequence>
<dbReference type="Pfam" id="PF25908">
    <property type="entry name" value="DUF7963"/>
    <property type="match status" value="1"/>
</dbReference>
<dbReference type="KEGG" id="smo:SELMODRAFT_231485"/>
<keyword evidence="3" id="KW-1185">Reference proteome</keyword>
<dbReference type="PANTHER" id="PTHR32166">
    <property type="entry name" value="OSJNBA0013A04.12 PROTEIN"/>
    <property type="match status" value="1"/>
</dbReference>
<dbReference type="AlphaFoldDB" id="D8RG28"/>
<dbReference type="InterPro" id="IPR058269">
    <property type="entry name" value="DUF7963"/>
</dbReference>
<dbReference type="eggNOG" id="ENOG502QPU0">
    <property type="taxonomic scope" value="Eukaryota"/>
</dbReference>
<dbReference type="HOGENOM" id="CLU_026336_0_0_1"/>
<dbReference type="FunCoup" id="D8RG28">
    <property type="interactions" value="496"/>
</dbReference>
<dbReference type="InParanoid" id="D8RG28"/>
<organism evidence="3">
    <name type="scientific">Selaginella moellendorffii</name>
    <name type="common">Spikemoss</name>
    <dbReference type="NCBI Taxonomy" id="88036"/>
    <lineage>
        <taxon>Eukaryota</taxon>
        <taxon>Viridiplantae</taxon>
        <taxon>Streptophyta</taxon>
        <taxon>Embryophyta</taxon>
        <taxon>Tracheophyta</taxon>
        <taxon>Lycopodiopsida</taxon>
        <taxon>Selaginellales</taxon>
        <taxon>Selaginellaceae</taxon>
        <taxon>Selaginella</taxon>
    </lineage>
</organism>
<evidence type="ECO:0000313" key="3">
    <source>
        <dbReference type="Proteomes" id="UP000001514"/>
    </source>
</evidence>
<name>D8RG28_SELML</name>
<dbReference type="EMBL" id="GL377578">
    <property type="protein sequence ID" value="EFJ28969.1"/>
    <property type="molecule type" value="Genomic_DNA"/>
</dbReference>
<evidence type="ECO:0000259" key="1">
    <source>
        <dbReference type="Pfam" id="PF25908"/>
    </source>
</evidence>
<proteinExistence type="predicted"/>
<dbReference type="SUPFAM" id="SSF53098">
    <property type="entry name" value="Ribonuclease H-like"/>
    <property type="match status" value="1"/>
</dbReference>
<dbReference type="Proteomes" id="UP000001514">
    <property type="component" value="Unassembled WGS sequence"/>
</dbReference>
<dbReference type="InterPro" id="IPR012337">
    <property type="entry name" value="RNaseH-like_sf"/>
</dbReference>
<reference evidence="2 3" key="1">
    <citation type="journal article" date="2011" name="Science">
        <title>The Selaginella genome identifies genetic changes associated with the evolution of vascular plants.</title>
        <authorList>
            <person name="Banks J.A."/>
            <person name="Nishiyama T."/>
            <person name="Hasebe M."/>
            <person name="Bowman J.L."/>
            <person name="Gribskov M."/>
            <person name="dePamphilis C."/>
            <person name="Albert V.A."/>
            <person name="Aono N."/>
            <person name="Aoyama T."/>
            <person name="Ambrose B.A."/>
            <person name="Ashton N.W."/>
            <person name="Axtell M.J."/>
            <person name="Barker E."/>
            <person name="Barker M.S."/>
            <person name="Bennetzen J.L."/>
            <person name="Bonawitz N.D."/>
            <person name="Chapple C."/>
            <person name="Cheng C."/>
            <person name="Correa L.G."/>
            <person name="Dacre M."/>
            <person name="DeBarry J."/>
            <person name="Dreyer I."/>
            <person name="Elias M."/>
            <person name="Engstrom E.M."/>
            <person name="Estelle M."/>
            <person name="Feng L."/>
            <person name="Finet C."/>
            <person name="Floyd S.K."/>
            <person name="Frommer W.B."/>
            <person name="Fujita T."/>
            <person name="Gramzow L."/>
            <person name="Gutensohn M."/>
            <person name="Harholt J."/>
            <person name="Hattori M."/>
            <person name="Heyl A."/>
            <person name="Hirai T."/>
            <person name="Hiwatashi Y."/>
            <person name="Ishikawa M."/>
            <person name="Iwata M."/>
            <person name="Karol K.G."/>
            <person name="Koehler B."/>
            <person name="Kolukisaoglu U."/>
            <person name="Kubo M."/>
            <person name="Kurata T."/>
            <person name="Lalonde S."/>
            <person name="Li K."/>
            <person name="Li Y."/>
            <person name="Litt A."/>
            <person name="Lyons E."/>
            <person name="Manning G."/>
            <person name="Maruyama T."/>
            <person name="Michael T.P."/>
            <person name="Mikami K."/>
            <person name="Miyazaki S."/>
            <person name="Morinaga S."/>
            <person name="Murata T."/>
            <person name="Mueller-Roeber B."/>
            <person name="Nelson D.R."/>
            <person name="Obara M."/>
            <person name="Oguri Y."/>
            <person name="Olmstead R.G."/>
            <person name="Onodera N."/>
            <person name="Petersen B.L."/>
            <person name="Pils B."/>
            <person name="Prigge M."/>
            <person name="Rensing S.A."/>
            <person name="Riano-Pachon D.M."/>
            <person name="Roberts A.W."/>
            <person name="Sato Y."/>
            <person name="Scheller H.V."/>
            <person name="Schulz B."/>
            <person name="Schulz C."/>
            <person name="Shakirov E.V."/>
            <person name="Shibagaki N."/>
            <person name="Shinohara N."/>
            <person name="Shippen D.E."/>
            <person name="Soerensen I."/>
            <person name="Sotooka R."/>
            <person name="Sugimoto N."/>
            <person name="Sugita M."/>
            <person name="Sumikawa N."/>
            <person name="Tanurdzic M."/>
            <person name="Theissen G."/>
            <person name="Ulvskov P."/>
            <person name="Wakazuki S."/>
            <person name="Weng J.K."/>
            <person name="Willats W.W."/>
            <person name="Wipf D."/>
            <person name="Wolf P.G."/>
            <person name="Yang L."/>
            <person name="Zimmer A.D."/>
            <person name="Zhu Q."/>
            <person name="Mitros T."/>
            <person name="Hellsten U."/>
            <person name="Loque D."/>
            <person name="Otillar R."/>
            <person name="Salamov A."/>
            <person name="Schmutz J."/>
            <person name="Shapiro H."/>
            <person name="Lindquist E."/>
            <person name="Lucas S."/>
            <person name="Rokhsar D."/>
            <person name="Grigoriev I.V."/>
        </authorList>
    </citation>
    <scope>NUCLEOTIDE SEQUENCE [LARGE SCALE GENOMIC DNA]</scope>
</reference>
<gene>
    <name evidence="2" type="ORF">SELMODRAFT_231485</name>
</gene>
<evidence type="ECO:0000313" key="2">
    <source>
        <dbReference type="EMBL" id="EFJ28969.1"/>
    </source>
</evidence>